<evidence type="ECO:0000313" key="2">
    <source>
        <dbReference type="EMBL" id="GAQ95370.1"/>
    </source>
</evidence>
<name>A0A0U9HU55_9BACT</name>
<dbReference type="EMBL" id="BCNO01000002">
    <property type="protein sequence ID" value="GAQ95370.1"/>
    <property type="molecule type" value="Genomic_DNA"/>
</dbReference>
<dbReference type="AlphaFoldDB" id="A0A0U9HU55"/>
<proteinExistence type="predicted"/>
<keyword evidence="1" id="KW-0812">Transmembrane</keyword>
<organism evidence="2 3">
    <name type="scientific">Thermodesulfovibrio aggregans</name>
    <dbReference type="NCBI Taxonomy" id="86166"/>
    <lineage>
        <taxon>Bacteria</taxon>
        <taxon>Pseudomonadati</taxon>
        <taxon>Nitrospirota</taxon>
        <taxon>Thermodesulfovibrionia</taxon>
        <taxon>Thermodesulfovibrionales</taxon>
        <taxon>Thermodesulfovibrionaceae</taxon>
        <taxon>Thermodesulfovibrio</taxon>
    </lineage>
</organism>
<keyword evidence="3" id="KW-1185">Reference proteome</keyword>
<dbReference type="Proteomes" id="UP000054976">
    <property type="component" value="Unassembled WGS sequence"/>
</dbReference>
<comment type="caution">
    <text evidence="2">The sequence shown here is derived from an EMBL/GenBank/DDBJ whole genome shotgun (WGS) entry which is preliminary data.</text>
</comment>
<feature type="transmembrane region" description="Helical" evidence="1">
    <location>
        <begin position="22"/>
        <end position="43"/>
    </location>
</feature>
<evidence type="ECO:0000256" key="1">
    <source>
        <dbReference type="SAM" id="Phobius"/>
    </source>
</evidence>
<keyword evidence="1" id="KW-0472">Membrane</keyword>
<dbReference type="STRING" id="86166.TAGGR_2260"/>
<gene>
    <name evidence="2" type="ORF">TAGGR_2260</name>
</gene>
<reference evidence="3" key="1">
    <citation type="submission" date="2016-01" db="EMBL/GenBank/DDBJ databases">
        <title>Draft genome sequence of Thermodesulfovibrio aggregans strain TGE-P1.</title>
        <authorList>
            <person name="Sekiguchi Y."/>
            <person name="Ohashi A."/>
            <person name="Matsuura N."/>
            <person name="Tourlousse M.D."/>
        </authorList>
    </citation>
    <scope>NUCLEOTIDE SEQUENCE [LARGE SCALE GENOMIC DNA]</scope>
    <source>
        <strain evidence="3">TGE-P1</strain>
    </source>
</reference>
<keyword evidence="1" id="KW-1133">Transmembrane helix</keyword>
<evidence type="ECO:0000313" key="3">
    <source>
        <dbReference type="Proteomes" id="UP000054976"/>
    </source>
</evidence>
<sequence length="44" mass="5153">MNQNEHEERLILKHDPIPPYRTVFYIVFIIGVIYLTAIIILGAK</sequence>
<accession>A0A0U9HU55</accession>
<protein>
    <submittedName>
        <fullName evidence="2">Uncharacterized protein</fullName>
    </submittedName>
</protein>
<dbReference type="RefSeq" id="WP_269083329.1">
    <property type="nucleotide sequence ID" value="NZ_BCNO01000002.1"/>
</dbReference>